<dbReference type="InterPro" id="IPR035979">
    <property type="entry name" value="RBD_domain_sf"/>
</dbReference>
<organism evidence="3 4">
    <name type="scientific">Trifolium subterraneum</name>
    <name type="common">Subterranean clover</name>
    <dbReference type="NCBI Taxonomy" id="3900"/>
    <lineage>
        <taxon>Eukaryota</taxon>
        <taxon>Viridiplantae</taxon>
        <taxon>Streptophyta</taxon>
        <taxon>Embryophyta</taxon>
        <taxon>Tracheophyta</taxon>
        <taxon>Spermatophyta</taxon>
        <taxon>Magnoliopsida</taxon>
        <taxon>eudicotyledons</taxon>
        <taxon>Gunneridae</taxon>
        <taxon>Pentapetalae</taxon>
        <taxon>rosids</taxon>
        <taxon>fabids</taxon>
        <taxon>Fabales</taxon>
        <taxon>Fabaceae</taxon>
        <taxon>Papilionoideae</taxon>
        <taxon>50 kb inversion clade</taxon>
        <taxon>NPAAA clade</taxon>
        <taxon>Hologalegina</taxon>
        <taxon>IRL clade</taxon>
        <taxon>Trifolieae</taxon>
        <taxon>Trifolium</taxon>
    </lineage>
</organism>
<feature type="region of interest" description="Disordered" evidence="1">
    <location>
        <begin position="1"/>
        <end position="32"/>
    </location>
</feature>
<dbReference type="AlphaFoldDB" id="A0A2Z6NQA6"/>
<dbReference type="GO" id="GO:0003676">
    <property type="term" value="F:nucleic acid binding"/>
    <property type="evidence" value="ECO:0007669"/>
    <property type="project" value="InterPro"/>
</dbReference>
<dbReference type="Pfam" id="PF04059">
    <property type="entry name" value="RRM_2"/>
    <property type="match status" value="1"/>
</dbReference>
<accession>A0A2Z6NQA6</accession>
<dbReference type="OrthoDB" id="1396628at2759"/>
<protein>
    <recommendedName>
        <fullName evidence="2">Mei2-like C-terminal RNA recognition motif domain-containing protein</fullName>
    </recommendedName>
</protein>
<dbReference type="InterPro" id="IPR007201">
    <property type="entry name" value="Mei2-like_Rrm_C"/>
</dbReference>
<sequence length="184" mass="21144">MHSTQSTVKVPKRTQIQPKSTKNTLRHRGTPIPFPNTVEEAEALHITTIMIRNIPNQFRFEDLLLILDEHCFKINKTVDDPGELSKFDFVYLPMDYRKHAVERRISNLGYAFVNFTTAVAAFKFYKEFQGFAWNVTVNRKICEINAAQHQVLYSSNMIWSKVVVGLDFFASNAAFIVAAVDLEL</sequence>
<dbReference type="SUPFAM" id="SSF54928">
    <property type="entry name" value="RNA-binding domain, RBD"/>
    <property type="match status" value="1"/>
</dbReference>
<evidence type="ECO:0000259" key="2">
    <source>
        <dbReference type="Pfam" id="PF04059"/>
    </source>
</evidence>
<dbReference type="EMBL" id="DF974210">
    <property type="protein sequence ID" value="GAU46414.1"/>
    <property type="molecule type" value="Genomic_DNA"/>
</dbReference>
<reference evidence="4" key="1">
    <citation type="journal article" date="2017" name="Front. Plant Sci.">
        <title>Climate Clever Clovers: New Paradigm to Reduce the Environmental Footprint of Ruminants by Breeding Low Methanogenic Forages Utilizing Haplotype Variation.</title>
        <authorList>
            <person name="Kaur P."/>
            <person name="Appels R."/>
            <person name="Bayer P.E."/>
            <person name="Keeble-Gagnere G."/>
            <person name="Wang J."/>
            <person name="Hirakawa H."/>
            <person name="Shirasawa K."/>
            <person name="Vercoe P."/>
            <person name="Stefanova K."/>
            <person name="Durmic Z."/>
            <person name="Nichols P."/>
            <person name="Revell C."/>
            <person name="Isobe S.N."/>
            <person name="Edwards D."/>
            <person name="Erskine W."/>
        </authorList>
    </citation>
    <scope>NUCLEOTIDE SEQUENCE [LARGE SCALE GENOMIC DNA]</scope>
    <source>
        <strain evidence="4">cv. Daliak</strain>
    </source>
</reference>
<dbReference type="Proteomes" id="UP000242715">
    <property type="component" value="Unassembled WGS sequence"/>
</dbReference>
<proteinExistence type="predicted"/>
<evidence type="ECO:0000256" key="1">
    <source>
        <dbReference type="SAM" id="MobiDB-lite"/>
    </source>
</evidence>
<evidence type="ECO:0000313" key="3">
    <source>
        <dbReference type="EMBL" id="GAU46414.1"/>
    </source>
</evidence>
<evidence type="ECO:0000313" key="4">
    <source>
        <dbReference type="Proteomes" id="UP000242715"/>
    </source>
</evidence>
<feature type="compositionally biased region" description="Polar residues" evidence="1">
    <location>
        <begin position="1"/>
        <end position="23"/>
    </location>
</feature>
<gene>
    <name evidence="3" type="ORF">TSUD_402030</name>
</gene>
<feature type="domain" description="Mei2-like C-terminal RNA recognition motif" evidence="2">
    <location>
        <begin position="47"/>
        <end position="150"/>
    </location>
</feature>
<keyword evidence="4" id="KW-1185">Reference proteome</keyword>
<name>A0A2Z6NQA6_TRISU</name>